<dbReference type="Pfam" id="PF08448">
    <property type="entry name" value="PAS_4"/>
    <property type="match status" value="1"/>
</dbReference>
<dbReference type="InterPro" id="IPR003594">
    <property type="entry name" value="HATPase_dom"/>
</dbReference>
<keyword evidence="9" id="KW-1133">Transmembrane helix</keyword>
<feature type="transmembrane region" description="Helical" evidence="9">
    <location>
        <begin position="137"/>
        <end position="155"/>
    </location>
</feature>
<comment type="caution">
    <text evidence="12">The sequence shown here is derived from an EMBL/GenBank/DDBJ whole genome shotgun (WGS) entry which is preliminary data.</text>
</comment>
<evidence type="ECO:0000313" key="13">
    <source>
        <dbReference type="Proteomes" id="UP001575105"/>
    </source>
</evidence>
<keyword evidence="3" id="KW-0597">Phosphoprotein</keyword>
<evidence type="ECO:0000256" key="3">
    <source>
        <dbReference type="ARBA" id="ARBA00022553"/>
    </source>
</evidence>
<dbReference type="InterPro" id="IPR036890">
    <property type="entry name" value="HATPase_C_sf"/>
</dbReference>
<keyword evidence="9" id="KW-0472">Membrane</keyword>
<gene>
    <name evidence="12" type="ORF">ACERK3_07445</name>
</gene>
<keyword evidence="6" id="KW-0418">Kinase</keyword>
<proteinExistence type="predicted"/>
<keyword evidence="7 12" id="KW-0067">ATP-binding</keyword>
<dbReference type="PANTHER" id="PTHR43065">
    <property type="entry name" value="SENSOR HISTIDINE KINASE"/>
    <property type="match status" value="1"/>
</dbReference>
<keyword evidence="5" id="KW-0547">Nucleotide-binding</keyword>
<feature type="domain" description="Histidine kinase" evidence="10">
    <location>
        <begin position="437"/>
        <end position="656"/>
    </location>
</feature>
<dbReference type="InterPro" id="IPR013656">
    <property type="entry name" value="PAS_4"/>
</dbReference>
<dbReference type="InterPro" id="IPR036097">
    <property type="entry name" value="HisK_dim/P_sf"/>
</dbReference>
<accession>A0ABV4U3M0</accession>
<keyword evidence="8" id="KW-0902">Two-component regulatory system</keyword>
<dbReference type="Gene3D" id="3.30.565.10">
    <property type="entry name" value="Histidine kinase-like ATPase, C-terminal domain"/>
    <property type="match status" value="1"/>
</dbReference>
<organism evidence="12 13">
    <name type="scientific">Natronomicrosphaera hydrolytica</name>
    <dbReference type="NCBI Taxonomy" id="3242702"/>
    <lineage>
        <taxon>Bacteria</taxon>
        <taxon>Pseudomonadati</taxon>
        <taxon>Planctomycetota</taxon>
        <taxon>Phycisphaerae</taxon>
        <taxon>Phycisphaerales</taxon>
        <taxon>Phycisphaeraceae</taxon>
        <taxon>Natronomicrosphaera</taxon>
    </lineage>
</organism>
<feature type="transmembrane region" description="Helical" evidence="9">
    <location>
        <begin position="198"/>
        <end position="216"/>
    </location>
</feature>
<dbReference type="RefSeq" id="WP_425345058.1">
    <property type="nucleotide sequence ID" value="NZ_JBGUBD010000004.1"/>
</dbReference>
<evidence type="ECO:0000256" key="8">
    <source>
        <dbReference type="ARBA" id="ARBA00023012"/>
    </source>
</evidence>
<feature type="transmembrane region" description="Helical" evidence="9">
    <location>
        <begin position="223"/>
        <end position="241"/>
    </location>
</feature>
<keyword evidence="13" id="KW-1185">Reference proteome</keyword>
<feature type="transmembrane region" description="Helical" evidence="9">
    <location>
        <begin position="56"/>
        <end position="73"/>
    </location>
</feature>
<evidence type="ECO:0000313" key="12">
    <source>
        <dbReference type="EMBL" id="MFA9478131.1"/>
    </source>
</evidence>
<evidence type="ECO:0000256" key="2">
    <source>
        <dbReference type="ARBA" id="ARBA00012438"/>
    </source>
</evidence>
<dbReference type="Gene3D" id="3.30.450.20">
    <property type="entry name" value="PAS domain"/>
    <property type="match status" value="1"/>
</dbReference>
<comment type="catalytic activity">
    <reaction evidence="1">
        <text>ATP + protein L-histidine = ADP + protein N-phospho-L-histidine.</text>
        <dbReference type="EC" id="2.7.13.3"/>
    </reaction>
</comment>
<dbReference type="InterPro" id="IPR005467">
    <property type="entry name" value="His_kinase_dom"/>
</dbReference>
<dbReference type="SUPFAM" id="SSF55874">
    <property type="entry name" value="ATPase domain of HSP90 chaperone/DNA topoisomerase II/histidine kinase"/>
    <property type="match status" value="1"/>
</dbReference>
<feature type="transmembrane region" description="Helical" evidence="9">
    <location>
        <begin position="167"/>
        <end position="186"/>
    </location>
</feature>
<dbReference type="EC" id="2.7.13.3" evidence="2"/>
<evidence type="ECO:0000256" key="1">
    <source>
        <dbReference type="ARBA" id="ARBA00000085"/>
    </source>
</evidence>
<evidence type="ECO:0000256" key="6">
    <source>
        <dbReference type="ARBA" id="ARBA00022777"/>
    </source>
</evidence>
<dbReference type="PANTHER" id="PTHR43065:SF10">
    <property type="entry name" value="PEROXIDE STRESS-ACTIVATED HISTIDINE KINASE MAK3"/>
    <property type="match status" value="1"/>
</dbReference>
<feature type="transmembrane region" description="Helical" evidence="9">
    <location>
        <begin position="104"/>
        <end position="125"/>
    </location>
</feature>
<evidence type="ECO:0000256" key="9">
    <source>
        <dbReference type="SAM" id="Phobius"/>
    </source>
</evidence>
<dbReference type="InterPro" id="IPR004358">
    <property type="entry name" value="Sig_transdc_His_kin-like_C"/>
</dbReference>
<sequence>MTNPPPLDQSLQARHRRAMFVAAGVVAALFIVYEIVERFWLQGFDVGTLHLLHRVRGVTVALIAAALVGWLIVRASPSLLVRPPHAAASTQGERPTRQQRERNFARWFIVMRWIAVLVAIVLAYLVVRVLHLLPEQVWWPLVVVIIVTAILNLAYMYLQRLNPLPRFLLPMQAYGDLVILTLLLHLSGGVENPLSPLMLFHVIIAGIVLSRAHCYAVATTGSVLFALLASGEATGVLPHYSLEIFPHYEAEHLPHAAHQPMYVISHVSLHAVILFLAAYFVSTLGERMRQDETQLADLAEQAMAHRKLVEQALETTETGLCVCNRQADPYWTNQRWRTWFQGTSVDTVAKRCGCDDDAPARQALHDGQRRTIEVTLPAGENDAGPRIFQITTAPLSGKDGQPSHVVSLAHDVTEQHELQSRLIRAGKLAAVGELAGQVAHEVNNPIAIISAKARLLIEDDAQQMPTKVREELAKIAELADRVAQIAQGLLSYCRPSPATRQPIDVRQPIRSAIHTIDHRARNLSIVIDDQLPDVMPTVHANAGEIQQVFLNLLLNALDAMPDGGRLTITGERRNGDAADASPPQLVLSVADTGVGIPETIQEQVFEPFYTTKTDGKGTGLGLSICAGLIRSHGGRIHLKSEPGDGAKVFVELPIDADRENRTNA</sequence>
<feature type="transmembrane region" description="Helical" evidence="9">
    <location>
        <begin position="18"/>
        <end position="36"/>
    </location>
</feature>
<dbReference type="PRINTS" id="PR00344">
    <property type="entry name" value="BCTRLSENSOR"/>
</dbReference>
<name>A0ABV4U3M0_9BACT</name>
<dbReference type="Pfam" id="PF02518">
    <property type="entry name" value="HATPase_c"/>
    <property type="match status" value="1"/>
</dbReference>
<evidence type="ECO:0000259" key="11">
    <source>
        <dbReference type="PROSITE" id="PS50113"/>
    </source>
</evidence>
<evidence type="ECO:0000256" key="7">
    <source>
        <dbReference type="ARBA" id="ARBA00022840"/>
    </source>
</evidence>
<dbReference type="SMART" id="SM00388">
    <property type="entry name" value="HisKA"/>
    <property type="match status" value="1"/>
</dbReference>
<dbReference type="Proteomes" id="UP001575105">
    <property type="component" value="Unassembled WGS sequence"/>
</dbReference>
<dbReference type="SUPFAM" id="SSF47384">
    <property type="entry name" value="Homodimeric domain of signal transducing histidine kinase"/>
    <property type="match status" value="1"/>
</dbReference>
<keyword evidence="4" id="KW-0808">Transferase</keyword>
<dbReference type="PROSITE" id="PS50113">
    <property type="entry name" value="PAC"/>
    <property type="match status" value="1"/>
</dbReference>
<dbReference type="InterPro" id="IPR000700">
    <property type="entry name" value="PAS-assoc_C"/>
</dbReference>
<dbReference type="InterPro" id="IPR035965">
    <property type="entry name" value="PAS-like_dom_sf"/>
</dbReference>
<dbReference type="CDD" id="cd00082">
    <property type="entry name" value="HisKA"/>
    <property type="match status" value="1"/>
</dbReference>
<feature type="domain" description="PAC" evidence="11">
    <location>
        <begin position="370"/>
        <end position="424"/>
    </location>
</feature>
<dbReference type="SMART" id="SM00387">
    <property type="entry name" value="HATPase_c"/>
    <property type="match status" value="1"/>
</dbReference>
<protein>
    <recommendedName>
        <fullName evidence="2">histidine kinase</fullName>
        <ecNumber evidence="2">2.7.13.3</ecNumber>
    </recommendedName>
</protein>
<dbReference type="EMBL" id="JBGUBD010000004">
    <property type="protein sequence ID" value="MFA9478131.1"/>
    <property type="molecule type" value="Genomic_DNA"/>
</dbReference>
<evidence type="ECO:0000256" key="5">
    <source>
        <dbReference type="ARBA" id="ARBA00022741"/>
    </source>
</evidence>
<evidence type="ECO:0000259" key="10">
    <source>
        <dbReference type="PROSITE" id="PS50109"/>
    </source>
</evidence>
<dbReference type="PROSITE" id="PS50109">
    <property type="entry name" value="HIS_KIN"/>
    <property type="match status" value="1"/>
</dbReference>
<dbReference type="GO" id="GO:0005524">
    <property type="term" value="F:ATP binding"/>
    <property type="evidence" value="ECO:0007669"/>
    <property type="project" value="UniProtKB-KW"/>
</dbReference>
<keyword evidence="9" id="KW-0812">Transmembrane</keyword>
<dbReference type="SUPFAM" id="SSF55785">
    <property type="entry name" value="PYP-like sensor domain (PAS domain)"/>
    <property type="match status" value="1"/>
</dbReference>
<dbReference type="Pfam" id="PF25323">
    <property type="entry name" value="6TM_PilS"/>
    <property type="match status" value="1"/>
</dbReference>
<dbReference type="Gene3D" id="1.10.287.130">
    <property type="match status" value="1"/>
</dbReference>
<feature type="transmembrane region" description="Helical" evidence="9">
    <location>
        <begin position="261"/>
        <end position="281"/>
    </location>
</feature>
<reference evidence="12 13" key="1">
    <citation type="submission" date="2024-08" db="EMBL/GenBank/DDBJ databases">
        <title>Whole-genome sequencing of halo(alkali)philic microorganisms from hypersaline lakes.</title>
        <authorList>
            <person name="Sorokin D.Y."/>
            <person name="Merkel A.Y."/>
            <person name="Messina E."/>
            <person name="Yakimov M."/>
        </authorList>
    </citation>
    <scope>NUCLEOTIDE SEQUENCE [LARGE SCALE GENOMIC DNA]</scope>
    <source>
        <strain evidence="12 13">AB-hyl4</strain>
    </source>
</reference>
<evidence type="ECO:0000256" key="4">
    <source>
        <dbReference type="ARBA" id="ARBA00022679"/>
    </source>
</evidence>
<dbReference type="InterPro" id="IPR003661">
    <property type="entry name" value="HisK_dim/P_dom"/>
</dbReference>